<evidence type="ECO:0000313" key="8">
    <source>
        <dbReference type="EMBL" id="MDP8084825.1"/>
    </source>
</evidence>
<dbReference type="GeneID" id="83544414"/>
<dbReference type="GO" id="GO:0016746">
    <property type="term" value="F:acyltransferase activity"/>
    <property type="evidence" value="ECO:0007669"/>
    <property type="project" value="UniProtKB-KW"/>
</dbReference>
<dbReference type="EMBL" id="JASAVS010000003">
    <property type="protein sequence ID" value="MDP8084825.1"/>
    <property type="molecule type" value="Genomic_DNA"/>
</dbReference>
<evidence type="ECO:0000313" key="9">
    <source>
        <dbReference type="EMBL" id="SEM10924.1"/>
    </source>
</evidence>
<evidence type="ECO:0000256" key="1">
    <source>
        <dbReference type="ARBA" id="ARBA00004496"/>
    </source>
</evidence>
<evidence type="ECO:0000256" key="6">
    <source>
        <dbReference type="ARBA" id="ARBA00032446"/>
    </source>
</evidence>
<dbReference type="Pfam" id="PF00814">
    <property type="entry name" value="TsaD"/>
    <property type="match status" value="1"/>
</dbReference>
<evidence type="ECO:0000256" key="5">
    <source>
        <dbReference type="ARBA" id="ARBA00022694"/>
    </source>
</evidence>
<keyword evidence="5" id="KW-0819">tRNA processing</keyword>
<keyword evidence="8" id="KW-0808">Transferase</keyword>
<gene>
    <name evidence="8" type="primary">tsaB</name>
    <name evidence="8" type="ORF">QJT92_02600</name>
    <name evidence="9" type="ORF">SAMN05444853_10553</name>
</gene>
<dbReference type="PANTHER" id="PTHR11735">
    <property type="entry name" value="TRNA N6-ADENOSINE THREONYLCARBAMOYLTRANSFERASE"/>
    <property type="match status" value="1"/>
</dbReference>
<dbReference type="Gene3D" id="3.30.420.40">
    <property type="match status" value="2"/>
</dbReference>
<dbReference type="Proteomes" id="UP001224812">
    <property type="component" value="Unassembled WGS sequence"/>
</dbReference>
<evidence type="ECO:0000256" key="2">
    <source>
        <dbReference type="ARBA" id="ARBA00010493"/>
    </source>
</evidence>
<reference evidence="10" key="1">
    <citation type="submission" date="2016-10" db="EMBL/GenBank/DDBJ databases">
        <authorList>
            <person name="Varghese N."/>
            <person name="Submissions S."/>
        </authorList>
    </citation>
    <scope>NUCLEOTIDE SEQUENCE [LARGE SCALE GENOMIC DNA]</scope>
    <source>
        <strain evidence="10">DSM 24204</strain>
    </source>
</reference>
<evidence type="ECO:0000256" key="3">
    <source>
        <dbReference type="ARBA" id="ARBA00019012"/>
    </source>
</evidence>
<dbReference type="Proteomes" id="UP000198883">
    <property type="component" value="Unassembled WGS sequence"/>
</dbReference>
<dbReference type="CDD" id="cd24032">
    <property type="entry name" value="ASKHA_NBD_TsaB"/>
    <property type="match status" value="1"/>
</dbReference>
<protein>
    <recommendedName>
        <fullName evidence="3">tRNA threonylcarbamoyladenosine biosynthesis protein TsaB</fullName>
    </recommendedName>
    <alternativeName>
        <fullName evidence="6">t(6)A37 threonylcarbamoyladenosine biosynthesis protein TsaB</fullName>
    </alternativeName>
</protein>
<feature type="domain" description="Gcp-like" evidence="7">
    <location>
        <begin position="30"/>
        <end position="223"/>
    </location>
</feature>
<evidence type="ECO:0000313" key="11">
    <source>
        <dbReference type="Proteomes" id="UP001224812"/>
    </source>
</evidence>
<dbReference type="STRING" id="97481.SAMN05444853_10553"/>
<dbReference type="FunFam" id="3.30.420.40:FF:000097">
    <property type="entry name" value="tRNA threonylcarbamoyladenosine biosynthesis protein TsaB"/>
    <property type="match status" value="1"/>
</dbReference>
<dbReference type="InterPro" id="IPR000905">
    <property type="entry name" value="Gcp-like_dom"/>
</dbReference>
<dbReference type="AlphaFoldDB" id="A0A1H7VPH1"/>
<organism evidence="9 10">
    <name type="scientific">Phocoenobacter skyensis</name>
    <dbReference type="NCBI Taxonomy" id="97481"/>
    <lineage>
        <taxon>Bacteria</taxon>
        <taxon>Pseudomonadati</taxon>
        <taxon>Pseudomonadota</taxon>
        <taxon>Gammaproteobacteria</taxon>
        <taxon>Pasteurellales</taxon>
        <taxon>Pasteurellaceae</taxon>
        <taxon>Phocoenobacter</taxon>
    </lineage>
</organism>
<reference evidence="9" key="2">
    <citation type="submission" date="2016-10" db="EMBL/GenBank/DDBJ databases">
        <authorList>
            <person name="de Groot N.N."/>
        </authorList>
    </citation>
    <scope>NUCLEOTIDE SEQUENCE [LARGE SCALE GENOMIC DNA]</scope>
    <source>
        <strain evidence="9">DSM 24204</strain>
    </source>
</reference>
<evidence type="ECO:0000313" key="10">
    <source>
        <dbReference type="Proteomes" id="UP000198883"/>
    </source>
</evidence>
<accession>A0A1H7VPH1</accession>
<dbReference type="PANTHER" id="PTHR11735:SF11">
    <property type="entry name" value="TRNA THREONYLCARBAMOYLADENOSINE BIOSYNTHESIS PROTEIN TSAB"/>
    <property type="match status" value="1"/>
</dbReference>
<dbReference type="InterPro" id="IPR022496">
    <property type="entry name" value="T6A_TsaB"/>
</dbReference>
<dbReference type="RefSeq" id="WP_090920912.1">
    <property type="nucleotide sequence ID" value="NZ_CP016180.1"/>
</dbReference>
<keyword evidence="8" id="KW-0012">Acyltransferase</keyword>
<dbReference type="GO" id="GO:0005829">
    <property type="term" value="C:cytosol"/>
    <property type="evidence" value="ECO:0007669"/>
    <property type="project" value="TreeGrafter"/>
</dbReference>
<dbReference type="SUPFAM" id="SSF53067">
    <property type="entry name" value="Actin-like ATPase domain"/>
    <property type="match status" value="2"/>
</dbReference>
<name>A0A1H7VPH1_9PAST</name>
<dbReference type="GO" id="GO:0002949">
    <property type="term" value="P:tRNA threonylcarbamoyladenosine modification"/>
    <property type="evidence" value="ECO:0007669"/>
    <property type="project" value="InterPro"/>
</dbReference>
<evidence type="ECO:0000259" key="7">
    <source>
        <dbReference type="Pfam" id="PF00814"/>
    </source>
</evidence>
<evidence type="ECO:0000256" key="4">
    <source>
        <dbReference type="ARBA" id="ARBA00022490"/>
    </source>
</evidence>
<comment type="similarity">
    <text evidence="2">Belongs to the KAE1 / TsaD family. TsaB subfamily.</text>
</comment>
<dbReference type="InterPro" id="IPR043129">
    <property type="entry name" value="ATPase_NBD"/>
</dbReference>
<sequence>MSKTILVIDTATEACSVALLHKEKITTLNELSPRSHTQRILPMIDELLHNANIQLSEVNTLAFGRGPGSFTGVRVGVSVAQGLAFGANLPVIPISNLTTMAQQAYQQLNAKNVICLIDARMNEVYFSQLFKTENGWKEVIQEQVCTPEKAIEQIKKSNVQNCVVVGTGWNAYPQFKESNLEVTETDITLPQAEFMLPLAQIELAKGNTQNALEIEPIYLRNEVTWKKLPNKR</sequence>
<keyword evidence="4" id="KW-0963">Cytoplasm</keyword>
<dbReference type="OrthoDB" id="9809995at2"/>
<comment type="subcellular location">
    <subcellularLocation>
        <location evidence="1">Cytoplasm</location>
    </subcellularLocation>
</comment>
<proteinExistence type="inferred from homology"/>
<dbReference type="EMBL" id="FOBN01000005">
    <property type="protein sequence ID" value="SEM10924.1"/>
    <property type="molecule type" value="Genomic_DNA"/>
</dbReference>
<dbReference type="NCBIfam" id="TIGR03725">
    <property type="entry name" value="T6A_YeaZ"/>
    <property type="match status" value="1"/>
</dbReference>
<reference evidence="8 11" key="3">
    <citation type="journal article" date="2023" name="Front. Microbiol.">
        <title>Phylogeography and host specificity of Pasteurellaceae pathogenic to sea-farmed fish in the north-east Atlantic.</title>
        <authorList>
            <person name="Gulla S."/>
            <person name="Colquhoun D.J."/>
            <person name="Olsen A.B."/>
            <person name="Spilsberg B."/>
            <person name="Lagesen K."/>
            <person name="Aakesson C.P."/>
            <person name="Strom S."/>
            <person name="Manji F."/>
            <person name="Birkbeck T.H."/>
            <person name="Nilsen H.K."/>
        </authorList>
    </citation>
    <scope>NUCLEOTIDE SEQUENCE [LARGE SCALE GENOMIC DNA]</scope>
    <source>
        <strain evidence="8 11">VIO11850</strain>
    </source>
</reference>
<keyword evidence="11" id="KW-1185">Reference proteome</keyword>